<gene>
    <name evidence="1" type="ORF">METZ01_LOCUS99704</name>
</gene>
<sequence>MAVLIAGVVKLVDALDSKSSILRDVSVRARPSVQH</sequence>
<name>A0A381W2T6_9ZZZZ</name>
<accession>A0A381W2T6</accession>
<protein>
    <submittedName>
        <fullName evidence="1">Uncharacterized protein</fullName>
    </submittedName>
</protein>
<dbReference type="AntiFam" id="ANF00015">
    <property type="entry name" value="tRNA translation"/>
</dbReference>
<evidence type="ECO:0000313" key="1">
    <source>
        <dbReference type="EMBL" id="SVA46850.1"/>
    </source>
</evidence>
<dbReference type="EMBL" id="UINC01010539">
    <property type="protein sequence ID" value="SVA46850.1"/>
    <property type="molecule type" value="Genomic_DNA"/>
</dbReference>
<reference evidence="1" key="1">
    <citation type="submission" date="2018-05" db="EMBL/GenBank/DDBJ databases">
        <authorList>
            <person name="Lanie J.A."/>
            <person name="Ng W.-L."/>
            <person name="Kazmierczak K.M."/>
            <person name="Andrzejewski T.M."/>
            <person name="Davidsen T.M."/>
            <person name="Wayne K.J."/>
            <person name="Tettelin H."/>
            <person name="Glass J.I."/>
            <person name="Rusch D."/>
            <person name="Podicherti R."/>
            <person name="Tsui H.-C.T."/>
            <person name="Winkler M.E."/>
        </authorList>
    </citation>
    <scope>NUCLEOTIDE SEQUENCE</scope>
</reference>
<organism evidence="1">
    <name type="scientific">marine metagenome</name>
    <dbReference type="NCBI Taxonomy" id="408172"/>
    <lineage>
        <taxon>unclassified sequences</taxon>
        <taxon>metagenomes</taxon>
        <taxon>ecological metagenomes</taxon>
    </lineage>
</organism>
<dbReference type="AlphaFoldDB" id="A0A381W2T6"/>
<proteinExistence type="predicted"/>